<evidence type="ECO:0000256" key="3">
    <source>
        <dbReference type="SAM" id="SignalP"/>
    </source>
</evidence>
<protein>
    <submittedName>
        <fullName evidence="4">Uncharacterized protein</fullName>
    </submittedName>
</protein>
<dbReference type="InterPro" id="IPR004214">
    <property type="entry name" value="Conotoxin"/>
</dbReference>
<sequence>MKFSTVFAMLAAATVSVSAVSTADTNAARLARGLAPKAPTKRDTARRSAASGECKPLLQSCAVNSECCADLCLLGLCG</sequence>
<evidence type="ECO:0000313" key="5">
    <source>
        <dbReference type="Proteomes" id="UP000076532"/>
    </source>
</evidence>
<evidence type="ECO:0000256" key="2">
    <source>
        <dbReference type="ARBA" id="ARBA00022525"/>
    </source>
</evidence>
<name>A0A166MGQ5_9AGAM</name>
<organism evidence="4 5">
    <name type="scientific">Athelia psychrophila</name>
    <dbReference type="NCBI Taxonomy" id="1759441"/>
    <lineage>
        <taxon>Eukaryota</taxon>
        <taxon>Fungi</taxon>
        <taxon>Dikarya</taxon>
        <taxon>Basidiomycota</taxon>
        <taxon>Agaricomycotina</taxon>
        <taxon>Agaricomycetes</taxon>
        <taxon>Agaricomycetidae</taxon>
        <taxon>Atheliales</taxon>
        <taxon>Atheliaceae</taxon>
        <taxon>Athelia</taxon>
    </lineage>
</organism>
<keyword evidence="3" id="KW-0732">Signal</keyword>
<feature type="chain" id="PRO_5007877369" evidence="3">
    <location>
        <begin position="20"/>
        <end position="78"/>
    </location>
</feature>
<evidence type="ECO:0000313" key="4">
    <source>
        <dbReference type="EMBL" id="KZP23985.1"/>
    </source>
</evidence>
<dbReference type="AlphaFoldDB" id="A0A166MGQ5"/>
<dbReference type="Pfam" id="PF02950">
    <property type="entry name" value="Conotoxin"/>
    <property type="match status" value="1"/>
</dbReference>
<dbReference type="Proteomes" id="UP000076532">
    <property type="component" value="Unassembled WGS sequence"/>
</dbReference>
<gene>
    <name evidence="4" type="ORF">FIBSPDRAFT_857752</name>
</gene>
<reference evidence="4 5" key="1">
    <citation type="journal article" date="2016" name="Mol. Biol. Evol.">
        <title>Comparative Genomics of Early-Diverging Mushroom-Forming Fungi Provides Insights into the Origins of Lignocellulose Decay Capabilities.</title>
        <authorList>
            <person name="Nagy L.G."/>
            <person name="Riley R."/>
            <person name="Tritt A."/>
            <person name="Adam C."/>
            <person name="Daum C."/>
            <person name="Floudas D."/>
            <person name="Sun H."/>
            <person name="Yadav J.S."/>
            <person name="Pangilinan J."/>
            <person name="Larsson K.H."/>
            <person name="Matsuura K."/>
            <person name="Barry K."/>
            <person name="Labutti K."/>
            <person name="Kuo R."/>
            <person name="Ohm R.A."/>
            <person name="Bhattacharya S.S."/>
            <person name="Shirouzu T."/>
            <person name="Yoshinaga Y."/>
            <person name="Martin F.M."/>
            <person name="Grigoriev I.V."/>
            <person name="Hibbett D.S."/>
        </authorList>
    </citation>
    <scope>NUCLEOTIDE SEQUENCE [LARGE SCALE GENOMIC DNA]</scope>
    <source>
        <strain evidence="4 5">CBS 109695</strain>
    </source>
</reference>
<accession>A0A166MGQ5</accession>
<dbReference type="EMBL" id="KV417529">
    <property type="protein sequence ID" value="KZP23985.1"/>
    <property type="molecule type" value="Genomic_DNA"/>
</dbReference>
<comment type="subcellular location">
    <subcellularLocation>
        <location evidence="1">Secreted</location>
    </subcellularLocation>
</comment>
<dbReference type="GO" id="GO:0008200">
    <property type="term" value="F:ion channel inhibitor activity"/>
    <property type="evidence" value="ECO:0007669"/>
    <property type="project" value="InterPro"/>
</dbReference>
<evidence type="ECO:0000256" key="1">
    <source>
        <dbReference type="ARBA" id="ARBA00004613"/>
    </source>
</evidence>
<dbReference type="GO" id="GO:0005576">
    <property type="term" value="C:extracellular region"/>
    <property type="evidence" value="ECO:0007669"/>
    <property type="project" value="UniProtKB-SubCell"/>
</dbReference>
<feature type="signal peptide" evidence="3">
    <location>
        <begin position="1"/>
        <end position="19"/>
    </location>
</feature>
<proteinExistence type="predicted"/>
<keyword evidence="2" id="KW-0964">Secreted</keyword>
<dbReference type="OrthoDB" id="3167181at2759"/>
<keyword evidence="5" id="KW-1185">Reference proteome</keyword>